<accession>A0A852RI61</accession>
<dbReference type="RefSeq" id="WP_179725371.1">
    <property type="nucleotide sequence ID" value="NZ_BAABEF010000001.1"/>
</dbReference>
<dbReference type="Pfam" id="PF01636">
    <property type="entry name" value="APH"/>
    <property type="match status" value="1"/>
</dbReference>
<comment type="caution">
    <text evidence="2">The sequence shown here is derived from an EMBL/GenBank/DDBJ whole genome shotgun (WGS) entry which is preliminary data.</text>
</comment>
<dbReference type="InterPro" id="IPR002575">
    <property type="entry name" value="Aminoglycoside_PTrfase"/>
</dbReference>
<protein>
    <recommendedName>
        <fullName evidence="1">Aminoglycoside phosphotransferase domain-containing protein</fullName>
    </recommendedName>
</protein>
<organism evidence="2 3">
    <name type="scientific">Nocardioides kongjuensis</name>
    <dbReference type="NCBI Taxonomy" id="349522"/>
    <lineage>
        <taxon>Bacteria</taxon>
        <taxon>Bacillati</taxon>
        <taxon>Actinomycetota</taxon>
        <taxon>Actinomycetes</taxon>
        <taxon>Propionibacteriales</taxon>
        <taxon>Nocardioidaceae</taxon>
        <taxon>Nocardioides</taxon>
    </lineage>
</organism>
<dbReference type="SUPFAM" id="SSF56112">
    <property type="entry name" value="Protein kinase-like (PK-like)"/>
    <property type="match status" value="1"/>
</dbReference>
<dbReference type="AlphaFoldDB" id="A0A852RI61"/>
<keyword evidence="3" id="KW-1185">Reference proteome</keyword>
<reference evidence="2 3" key="1">
    <citation type="submission" date="2020-07" db="EMBL/GenBank/DDBJ databases">
        <title>Sequencing the genomes of 1000 actinobacteria strains.</title>
        <authorList>
            <person name="Klenk H.-P."/>
        </authorList>
    </citation>
    <scope>NUCLEOTIDE SEQUENCE [LARGE SCALE GENOMIC DNA]</scope>
    <source>
        <strain evidence="2 3">DSM 19082</strain>
    </source>
</reference>
<gene>
    <name evidence="2" type="ORF">BJ958_000572</name>
</gene>
<sequence>MSTSTWTSALWATEQFRAELCAFLTAAVGTPERVEVVALRPWSALWRVAAGGRTSYAKQNCPGQAHEARLVARLAQVAPDHVVPVLAADADRDLLLTADLGPTVHQRGGAGDPAIWARIAAGAADLQRRLVGRIEDLHLTVLAPADATTYVADAVGRLTALGPDDPRRLAPEVAVLLEALLPTVERWSDRVEDLELPLTLLHNDLHAENVVLAPDGGLRFLDFGDAVVGDPLAGLYVPLAMARESLGLPTDDPVLWRIADAALEVWSDLASPADLRAALPAALQLGRLARVESWRRCVATMTPGERVEFGSAPAVRLASLLDPPPVGGRAALG</sequence>
<evidence type="ECO:0000259" key="1">
    <source>
        <dbReference type="Pfam" id="PF01636"/>
    </source>
</evidence>
<dbReference type="Proteomes" id="UP000582231">
    <property type="component" value="Unassembled WGS sequence"/>
</dbReference>
<name>A0A852RI61_9ACTN</name>
<feature type="domain" description="Aminoglycoside phosphotransferase" evidence="1">
    <location>
        <begin position="66"/>
        <end position="237"/>
    </location>
</feature>
<dbReference type="Gene3D" id="3.90.1200.10">
    <property type="match status" value="1"/>
</dbReference>
<evidence type="ECO:0000313" key="2">
    <source>
        <dbReference type="EMBL" id="NYD29026.1"/>
    </source>
</evidence>
<evidence type="ECO:0000313" key="3">
    <source>
        <dbReference type="Proteomes" id="UP000582231"/>
    </source>
</evidence>
<proteinExistence type="predicted"/>
<dbReference type="EMBL" id="JACCBF010000001">
    <property type="protein sequence ID" value="NYD29026.1"/>
    <property type="molecule type" value="Genomic_DNA"/>
</dbReference>
<dbReference type="InterPro" id="IPR011009">
    <property type="entry name" value="Kinase-like_dom_sf"/>
</dbReference>